<proteinExistence type="predicted"/>
<dbReference type="AlphaFoldDB" id="A0AAE3Z894"/>
<dbReference type="Proteomes" id="UP001180845">
    <property type="component" value="Unassembled WGS sequence"/>
</dbReference>
<feature type="region of interest" description="Disordered" evidence="1">
    <location>
        <begin position="257"/>
        <end position="286"/>
    </location>
</feature>
<dbReference type="EMBL" id="JAVDXW010000001">
    <property type="protein sequence ID" value="MDR7300182.1"/>
    <property type="molecule type" value="Genomic_DNA"/>
</dbReference>
<reference evidence="2" key="1">
    <citation type="submission" date="2023-07" db="EMBL/GenBank/DDBJ databases">
        <title>Sequencing the genomes of 1000 actinobacteria strains.</title>
        <authorList>
            <person name="Klenk H.-P."/>
        </authorList>
    </citation>
    <scope>NUCLEOTIDE SEQUENCE</scope>
    <source>
        <strain evidence="2">DSM 45977</strain>
    </source>
</reference>
<evidence type="ECO:0000256" key="1">
    <source>
        <dbReference type="SAM" id="MobiDB-lite"/>
    </source>
</evidence>
<keyword evidence="3" id="KW-1185">Reference proteome</keyword>
<feature type="region of interest" description="Disordered" evidence="1">
    <location>
        <begin position="86"/>
        <end position="181"/>
    </location>
</feature>
<accession>A0AAE3Z894</accession>
<protein>
    <submittedName>
        <fullName evidence="2">Uncharacterized protein</fullName>
    </submittedName>
</protein>
<organism evidence="2 3">
    <name type="scientific">Haloactinomyces albus</name>
    <dbReference type="NCBI Taxonomy" id="1352928"/>
    <lineage>
        <taxon>Bacteria</taxon>
        <taxon>Bacillati</taxon>
        <taxon>Actinomycetota</taxon>
        <taxon>Actinomycetes</taxon>
        <taxon>Actinopolysporales</taxon>
        <taxon>Actinopolysporaceae</taxon>
        <taxon>Haloactinomyces</taxon>
    </lineage>
</organism>
<evidence type="ECO:0000313" key="3">
    <source>
        <dbReference type="Proteomes" id="UP001180845"/>
    </source>
</evidence>
<feature type="compositionally biased region" description="Basic and acidic residues" evidence="1">
    <location>
        <begin position="273"/>
        <end position="286"/>
    </location>
</feature>
<gene>
    <name evidence="2" type="ORF">JOF55_000363</name>
</gene>
<evidence type="ECO:0000313" key="2">
    <source>
        <dbReference type="EMBL" id="MDR7300182.1"/>
    </source>
</evidence>
<name>A0AAE3Z894_9ACTN</name>
<comment type="caution">
    <text evidence="2">The sequence shown here is derived from an EMBL/GenBank/DDBJ whole genome shotgun (WGS) entry which is preliminary data.</text>
</comment>
<sequence>MRFGPLLAGLLRCAHDCLLDRGLGRLTRVESTSPYCRFRQRPHRPGQEPSWQSQPTACPNMRAHLHGPWVTVEPTRWAHPDLGADPPSRITTGPTGRHGISDPSARIRRSAKGPRDHVGFPRHRARQMKSKPPKRKIIRRQRVQQCRRFRKMKNDVNNPGAPAYSDAPDSQLFGTGRANPSALLQPAWSPAGETDCPNSCSCSGMSSEGRRTHVTAALATANSTTASLVRVIHTVATAFFLPSAYLTHLRFSRAYAHARESSRNTSKGTTFDRAGRGWGETHLRQR</sequence>
<feature type="compositionally biased region" description="Basic residues" evidence="1">
    <location>
        <begin position="120"/>
        <end position="151"/>
    </location>
</feature>